<keyword evidence="2" id="KW-1185">Reference proteome</keyword>
<evidence type="ECO:0000313" key="1">
    <source>
        <dbReference type="EMBL" id="KAH7971234.1"/>
    </source>
</evidence>
<name>A0ACB8DKX0_DERSI</name>
<gene>
    <name evidence="1" type="ORF">HPB49_020503</name>
</gene>
<dbReference type="EMBL" id="CM023480">
    <property type="protein sequence ID" value="KAH7971234.1"/>
    <property type="molecule type" value="Genomic_DNA"/>
</dbReference>
<proteinExistence type="predicted"/>
<organism evidence="1 2">
    <name type="scientific">Dermacentor silvarum</name>
    <name type="common">Tick</name>
    <dbReference type="NCBI Taxonomy" id="543639"/>
    <lineage>
        <taxon>Eukaryota</taxon>
        <taxon>Metazoa</taxon>
        <taxon>Ecdysozoa</taxon>
        <taxon>Arthropoda</taxon>
        <taxon>Chelicerata</taxon>
        <taxon>Arachnida</taxon>
        <taxon>Acari</taxon>
        <taxon>Parasitiformes</taxon>
        <taxon>Ixodida</taxon>
        <taxon>Ixodoidea</taxon>
        <taxon>Ixodidae</taxon>
        <taxon>Rhipicephalinae</taxon>
        <taxon>Dermacentor</taxon>
    </lineage>
</organism>
<comment type="caution">
    <text evidence="1">The sequence shown here is derived from an EMBL/GenBank/DDBJ whole genome shotgun (WGS) entry which is preliminary data.</text>
</comment>
<dbReference type="Proteomes" id="UP000821865">
    <property type="component" value="Chromosome 11"/>
</dbReference>
<evidence type="ECO:0000313" key="2">
    <source>
        <dbReference type="Proteomes" id="UP000821865"/>
    </source>
</evidence>
<protein>
    <submittedName>
        <fullName evidence="1">Uncharacterized protein</fullName>
    </submittedName>
</protein>
<reference evidence="1" key="1">
    <citation type="submission" date="2020-05" db="EMBL/GenBank/DDBJ databases">
        <title>Large-scale comparative analyses of tick genomes elucidate their genetic diversity and vector capacities.</title>
        <authorList>
            <person name="Jia N."/>
            <person name="Wang J."/>
            <person name="Shi W."/>
            <person name="Du L."/>
            <person name="Sun Y."/>
            <person name="Zhan W."/>
            <person name="Jiang J."/>
            <person name="Wang Q."/>
            <person name="Zhang B."/>
            <person name="Ji P."/>
            <person name="Sakyi L.B."/>
            <person name="Cui X."/>
            <person name="Yuan T."/>
            <person name="Jiang B."/>
            <person name="Yang W."/>
            <person name="Lam T.T.-Y."/>
            <person name="Chang Q."/>
            <person name="Ding S."/>
            <person name="Wang X."/>
            <person name="Zhu J."/>
            <person name="Ruan X."/>
            <person name="Zhao L."/>
            <person name="Wei J."/>
            <person name="Que T."/>
            <person name="Du C."/>
            <person name="Cheng J."/>
            <person name="Dai P."/>
            <person name="Han X."/>
            <person name="Huang E."/>
            <person name="Gao Y."/>
            <person name="Liu J."/>
            <person name="Shao H."/>
            <person name="Ye R."/>
            <person name="Li L."/>
            <person name="Wei W."/>
            <person name="Wang X."/>
            <person name="Wang C."/>
            <person name="Yang T."/>
            <person name="Huo Q."/>
            <person name="Li W."/>
            <person name="Guo W."/>
            <person name="Chen H."/>
            <person name="Zhou L."/>
            <person name="Ni X."/>
            <person name="Tian J."/>
            <person name="Zhou Y."/>
            <person name="Sheng Y."/>
            <person name="Liu T."/>
            <person name="Pan Y."/>
            <person name="Xia L."/>
            <person name="Li J."/>
            <person name="Zhao F."/>
            <person name="Cao W."/>
        </authorList>
    </citation>
    <scope>NUCLEOTIDE SEQUENCE</scope>
    <source>
        <strain evidence="1">Dsil-2018</strain>
    </source>
</reference>
<accession>A0ACB8DKX0</accession>
<sequence>MSMDVAGFWVRLTALLSVFDTNKRAISGPSLDTRFRLFTRQNPHKPYFLFAADRDSILNSTFSAKWDTKIYIHGYLNSGKLLAPEMELKDRFLVRGEYNIIMVDWGRKSQDLYGRVVNQVVPEVGQQLAAFIRVVQNATGANWKSFHLIGCSIGAHVAGFAGKYLKGQIGRITGLDPASPRYKNLPPQKRLSRTDADFVDVIHTDIYGVVPFGGFGLKEPIGHIDFFPNGGDRQPNCSRADLLCEHLRSYDYYMETIATAAPCAMVGYVCTDWSSFVAGRCTDCGPRNDGCLRFGEPAAQHRALADASRSVLVYLRTAGYYPYCVYHYEVRLEVIADVASRFSLDNSSLTVTLGPKVKLHIPLVADVATPEHSGLRRDDVGDVLTDFKLQPPAVRSYTRLATSLEPLDALREVTVASARGDHFGTLESLVNFVHMKPMNHASQRFLRFAEKQLKDDFELLQRAAHVARDVFKVPSLLDSCTQQNEGGARFWMFLQYITFTKRVVTVHLIGVEGIELPFKVCSMVLVVGQTELLTHITLDRLSFKRSFFEVSS</sequence>